<dbReference type="Gene3D" id="1.20.140.40">
    <property type="entry name" value="Invertase/pectin methylesterase inhibitor family protein"/>
    <property type="match status" value="1"/>
</dbReference>
<dbReference type="SMART" id="SM00856">
    <property type="entry name" value="PMEI"/>
    <property type="match status" value="1"/>
</dbReference>
<dbReference type="PANTHER" id="PTHR31080:SF207">
    <property type="entry name" value="PECTINESTERASE INHIBITOR 9"/>
    <property type="match status" value="1"/>
</dbReference>
<proteinExistence type="predicted"/>
<evidence type="ECO:0000256" key="3">
    <source>
        <dbReference type="SAM" id="Phobius"/>
    </source>
</evidence>
<reference evidence="5 6" key="1">
    <citation type="journal article" date="2020" name="Mol. Biol. Evol.">
        <title>Distinct Expression and Methylation Patterns for Genes with Different Fates following a Single Whole-Genome Duplication in Flowering Plants.</title>
        <authorList>
            <person name="Shi T."/>
            <person name="Rahmani R.S."/>
            <person name="Gugger P.F."/>
            <person name="Wang M."/>
            <person name="Li H."/>
            <person name="Zhang Y."/>
            <person name="Li Z."/>
            <person name="Wang Q."/>
            <person name="Van de Peer Y."/>
            <person name="Marchal K."/>
            <person name="Chen J."/>
        </authorList>
    </citation>
    <scope>NUCLEOTIDE SEQUENCE [LARGE SCALE GENOMIC DNA]</scope>
    <source>
        <tissue evidence="5">Leaf</tissue>
    </source>
</reference>
<sequence>MRDVRLYKQSNRPSLPPLTQSQSNPFSSSVKTRTIMAQVSLSLLLVSIIVYAAGTGRVESSSPTDFIKASCGVTRYPAVCVESLSVYANAIQQSPRQLAQAALQVSLGRARSATAFVSKMTRLRGLKGRQYQAVKDCVDNLGDSVDRISRSIHELGQINRGASQDFMWHMSNVQTWVSAALTDENTCMDGFAGHGMDGHVKTAIRGKILNVAQVTSNALALLNRFASGHQAAAVHKP</sequence>
<dbReference type="Pfam" id="PF04043">
    <property type="entry name" value="PMEI"/>
    <property type="match status" value="1"/>
</dbReference>
<organism evidence="5 6">
    <name type="scientific">Nelumbo nucifera</name>
    <name type="common">Sacred lotus</name>
    <dbReference type="NCBI Taxonomy" id="4432"/>
    <lineage>
        <taxon>Eukaryota</taxon>
        <taxon>Viridiplantae</taxon>
        <taxon>Streptophyta</taxon>
        <taxon>Embryophyta</taxon>
        <taxon>Tracheophyta</taxon>
        <taxon>Spermatophyta</taxon>
        <taxon>Magnoliopsida</taxon>
        <taxon>Proteales</taxon>
        <taxon>Nelumbonaceae</taxon>
        <taxon>Nelumbo</taxon>
    </lineage>
</organism>
<dbReference type="PANTHER" id="PTHR31080">
    <property type="entry name" value="PECTINESTERASE INHIBITOR-LIKE"/>
    <property type="match status" value="1"/>
</dbReference>
<dbReference type="SUPFAM" id="SSF101148">
    <property type="entry name" value="Plant invertase/pectin methylesterase inhibitor"/>
    <property type="match status" value="1"/>
</dbReference>
<feature type="transmembrane region" description="Helical" evidence="3">
    <location>
        <begin position="35"/>
        <end position="54"/>
    </location>
</feature>
<name>A0A822XII8_NELNU</name>
<comment type="caution">
    <text evidence="5">The sequence shown here is derived from an EMBL/GenBank/DDBJ whole genome shotgun (WGS) entry which is preliminary data.</text>
</comment>
<keyword evidence="1" id="KW-0732">Signal</keyword>
<keyword evidence="3" id="KW-0812">Transmembrane</keyword>
<evidence type="ECO:0000256" key="2">
    <source>
        <dbReference type="SAM" id="MobiDB-lite"/>
    </source>
</evidence>
<dbReference type="InterPro" id="IPR035513">
    <property type="entry name" value="Invertase/methylesterase_inhib"/>
</dbReference>
<feature type="region of interest" description="Disordered" evidence="2">
    <location>
        <begin position="1"/>
        <end position="26"/>
    </location>
</feature>
<feature type="compositionally biased region" description="Polar residues" evidence="2">
    <location>
        <begin position="8"/>
        <end position="26"/>
    </location>
</feature>
<keyword evidence="6" id="KW-1185">Reference proteome</keyword>
<dbReference type="AlphaFoldDB" id="A0A822XII8"/>
<dbReference type="GO" id="GO:0046910">
    <property type="term" value="F:pectinesterase inhibitor activity"/>
    <property type="evidence" value="ECO:0007669"/>
    <property type="project" value="UniProtKB-ARBA"/>
</dbReference>
<evidence type="ECO:0000313" key="6">
    <source>
        <dbReference type="Proteomes" id="UP000607653"/>
    </source>
</evidence>
<dbReference type="EMBL" id="DUZY01000001">
    <property type="protein sequence ID" value="DAD18595.1"/>
    <property type="molecule type" value="Genomic_DNA"/>
</dbReference>
<protein>
    <recommendedName>
        <fullName evidence="4">Pectinesterase inhibitor domain-containing protein</fullName>
    </recommendedName>
</protein>
<dbReference type="CDD" id="cd15798">
    <property type="entry name" value="PMEI-like_3"/>
    <property type="match status" value="1"/>
</dbReference>
<evidence type="ECO:0000256" key="1">
    <source>
        <dbReference type="ARBA" id="ARBA00022729"/>
    </source>
</evidence>
<evidence type="ECO:0000313" key="5">
    <source>
        <dbReference type="EMBL" id="DAD18595.1"/>
    </source>
</evidence>
<dbReference type="InterPro" id="IPR051955">
    <property type="entry name" value="PME_Inhibitor"/>
</dbReference>
<gene>
    <name evidence="5" type="ORF">HUJ06_020058</name>
</gene>
<dbReference type="InterPro" id="IPR006501">
    <property type="entry name" value="Pectinesterase_inhib_dom"/>
</dbReference>
<dbReference type="FunFam" id="1.20.140.40:FF:000005">
    <property type="entry name" value="Pectin methylesterase inhibitor 1"/>
    <property type="match status" value="1"/>
</dbReference>
<accession>A0A822XII8</accession>
<dbReference type="Proteomes" id="UP000607653">
    <property type="component" value="Unassembled WGS sequence"/>
</dbReference>
<feature type="domain" description="Pectinesterase inhibitor" evidence="4">
    <location>
        <begin position="62"/>
        <end position="221"/>
    </location>
</feature>
<evidence type="ECO:0000259" key="4">
    <source>
        <dbReference type="SMART" id="SM00856"/>
    </source>
</evidence>
<keyword evidence="3" id="KW-0472">Membrane</keyword>
<dbReference type="NCBIfam" id="TIGR01614">
    <property type="entry name" value="PME_inhib"/>
    <property type="match status" value="1"/>
</dbReference>
<keyword evidence="3" id="KW-1133">Transmembrane helix</keyword>